<sequence>MLADCFDPLVQRGGDIFRRHLDGRAGLDALERLRDGGGQSVDSRERAQGGVETCFDTRQAGLARQLVAVEARDDLVPERHGGGQEVVYGLLIGRADLRLGIGITVAAGQKRSEALGAVMLRDGRRRAGPAQNAAEYTKYISHCRTAIEKPRATSF</sequence>
<keyword evidence="2" id="KW-1185">Reference proteome</keyword>
<gene>
    <name evidence="1" type="ORF">ACFQ4E_06415</name>
</gene>
<evidence type="ECO:0000313" key="2">
    <source>
        <dbReference type="Proteomes" id="UP001597135"/>
    </source>
</evidence>
<organism evidence="1 2">
    <name type="scientific">Litorisediminicola beolgyonensis</name>
    <dbReference type="NCBI Taxonomy" id="1173614"/>
    <lineage>
        <taxon>Bacteria</taxon>
        <taxon>Pseudomonadati</taxon>
        <taxon>Pseudomonadota</taxon>
        <taxon>Alphaproteobacteria</taxon>
        <taxon>Rhodobacterales</taxon>
        <taxon>Paracoccaceae</taxon>
        <taxon>Litorisediminicola</taxon>
    </lineage>
</organism>
<protein>
    <submittedName>
        <fullName evidence="1">Uncharacterized protein</fullName>
    </submittedName>
</protein>
<dbReference type="Proteomes" id="UP001597135">
    <property type="component" value="Unassembled WGS sequence"/>
</dbReference>
<accession>A0ABW3ZGA6</accession>
<dbReference type="EMBL" id="JBHTMU010000008">
    <property type="protein sequence ID" value="MFD1342045.1"/>
    <property type="molecule type" value="Genomic_DNA"/>
</dbReference>
<name>A0ABW3ZGA6_9RHOB</name>
<evidence type="ECO:0000313" key="1">
    <source>
        <dbReference type="EMBL" id="MFD1342045.1"/>
    </source>
</evidence>
<comment type="caution">
    <text evidence="1">The sequence shown here is derived from an EMBL/GenBank/DDBJ whole genome shotgun (WGS) entry which is preliminary data.</text>
</comment>
<proteinExistence type="predicted"/>
<reference evidence="2" key="1">
    <citation type="journal article" date="2019" name="Int. J. Syst. Evol. Microbiol.">
        <title>The Global Catalogue of Microorganisms (GCM) 10K type strain sequencing project: providing services to taxonomists for standard genome sequencing and annotation.</title>
        <authorList>
            <consortium name="The Broad Institute Genomics Platform"/>
            <consortium name="The Broad Institute Genome Sequencing Center for Infectious Disease"/>
            <person name="Wu L."/>
            <person name="Ma J."/>
        </authorList>
    </citation>
    <scope>NUCLEOTIDE SEQUENCE [LARGE SCALE GENOMIC DNA]</scope>
    <source>
        <strain evidence="2">CCUG 62953</strain>
    </source>
</reference>